<protein>
    <submittedName>
        <fullName evidence="1">Uncharacterized protein</fullName>
    </submittedName>
</protein>
<evidence type="ECO:0000313" key="1">
    <source>
        <dbReference type="EMBL" id="OKP85777.1"/>
    </source>
</evidence>
<dbReference type="EMBL" id="LVWI01000043">
    <property type="protein sequence ID" value="OKP85777.1"/>
    <property type="molecule type" value="Genomic_DNA"/>
</dbReference>
<keyword evidence="2" id="KW-1185">Reference proteome</keyword>
<reference evidence="1 2" key="1">
    <citation type="submission" date="2016-03" db="EMBL/GenBank/DDBJ databases">
        <authorList>
            <person name="Sant'Anna F.H."/>
            <person name="Ambrosini A."/>
            <person name="Souza R."/>
            <person name="Bach E."/>
            <person name="Fernandes G."/>
            <person name="Balsanelli E."/>
            <person name="Baura V.A."/>
            <person name="Souza E.M."/>
            <person name="Passaglia L."/>
        </authorList>
    </citation>
    <scope>NUCLEOTIDE SEQUENCE [LARGE SCALE GENOMIC DNA]</scope>
    <source>
        <strain evidence="1 2">P26E</strain>
    </source>
</reference>
<proteinExistence type="predicted"/>
<gene>
    <name evidence="1" type="ORF">A3844_15605</name>
</gene>
<dbReference type="Proteomes" id="UP000186058">
    <property type="component" value="Unassembled WGS sequence"/>
</dbReference>
<organism evidence="1 2">
    <name type="scientific">Paenibacillus helianthi</name>
    <dbReference type="NCBI Taxonomy" id="1349432"/>
    <lineage>
        <taxon>Bacteria</taxon>
        <taxon>Bacillati</taxon>
        <taxon>Bacillota</taxon>
        <taxon>Bacilli</taxon>
        <taxon>Bacillales</taxon>
        <taxon>Paenibacillaceae</taxon>
        <taxon>Paenibacillus</taxon>
    </lineage>
</organism>
<evidence type="ECO:0000313" key="2">
    <source>
        <dbReference type="Proteomes" id="UP000186058"/>
    </source>
</evidence>
<name>A0ABX3EMR7_9BACL</name>
<sequence>MNGMGRMVHEVLAAGPLPAAKRQPGHLGSGRLFGKIRLYRPLFISEQGVRRHVNSPISVHLLQLHYYAFVGPLTVRLRDTQPGIACKLKHPIYSRMKTEGSLMKAKNPPPI</sequence>
<comment type="caution">
    <text evidence="1">The sequence shown here is derived from an EMBL/GenBank/DDBJ whole genome shotgun (WGS) entry which is preliminary data.</text>
</comment>
<accession>A0ABX3EMR7</accession>